<dbReference type="AlphaFoldDB" id="A0A9P0DVP3"/>
<dbReference type="Proteomes" id="UP001153737">
    <property type="component" value="Chromosome 6"/>
</dbReference>
<organism evidence="13 14">
    <name type="scientific">Phaedon cochleariae</name>
    <name type="common">Mustard beetle</name>
    <dbReference type="NCBI Taxonomy" id="80249"/>
    <lineage>
        <taxon>Eukaryota</taxon>
        <taxon>Metazoa</taxon>
        <taxon>Ecdysozoa</taxon>
        <taxon>Arthropoda</taxon>
        <taxon>Hexapoda</taxon>
        <taxon>Insecta</taxon>
        <taxon>Pterygota</taxon>
        <taxon>Neoptera</taxon>
        <taxon>Endopterygota</taxon>
        <taxon>Coleoptera</taxon>
        <taxon>Polyphaga</taxon>
        <taxon>Cucujiformia</taxon>
        <taxon>Chrysomeloidea</taxon>
        <taxon>Chrysomelidae</taxon>
        <taxon>Chrysomelinae</taxon>
        <taxon>Chrysomelini</taxon>
        <taxon>Phaedon</taxon>
    </lineage>
</organism>
<keyword evidence="3" id="KW-0187">Copper transport</keyword>
<evidence type="ECO:0000256" key="4">
    <source>
        <dbReference type="ARBA" id="ARBA00023008"/>
    </source>
</evidence>
<evidence type="ECO:0000259" key="12">
    <source>
        <dbReference type="PROSITE" id="PS50846"/>
    </source>
</evidence>
<name>A0A9P0DVP3_PHACE</name>
<keyword evidence="1" id="KW-0813">Transport</keyword>
<dbReference type="InterPro" id="IPR036163">
    <property type="entry name" value="HMA_dom_sf"/>
</dbReference>
<dbReference type="GO" id="GO:0046872">
    <property type="term" value="F:metal ion binding"/>
    <property type="evidence" value="ECO:0007669"/>
    <property type="project" value="UniProtKB-KW"/>
</dbReference>
<evidence type="ECO:0000256" key="2">
    <source>
        <dbReference type="ARBA" id="ARBA00022723"/>
    </source>
</evidence>
<dbReference type="PANTHER" id="PTHR46365">
    <property type="entry name" value="COPPER TRANSPORT PROTEIN ATOX1"/>
    <property type="match status" value="1"/>
</dbReference>
<dbReference type="InterPro" id="IPR006121">
    <property type="entry name" value="HMA_dom"/>
</dbReference>
<sequence length="74" mass="7981">MSSVKLHEFKVSMTCDGCSGAVQRVLGKLKDKGVEDFEISLETQSVKVKTTLSAEEILEVIGKTGKEVSFVSTS</sequence>
<accession>A0A9P0DVP3</accession>
<reference evidence="13" key="1">
    <citation type="submission" date="2022-01" db="EMBL/GenBank/DDBJ databases">
        <authorList>
            <person name="King R."/>
        </authorList>
    </citation>
    <scope>NUCLEOTIDE SEQUENCE</scope>
</reference>
<comment type="subunit">
    <text evidence="11">Homodimer. Interacts with ATP7B. Interacts with ATP7A. Interacts (via dimer form) with SLC31A1 (via C-terminal domain); this interaction improves ATOX1 stability and controls intracellular Cu(I) levels.</text>
</comment>
<gene>
    <name evidence="13" type="ORF">PHAECO_LOCUS10572</name>
</gene>
<evidence type="ECO:0000256" key="5">
    <source>
        <dbReference type="ARBA" id="ARBA00023065"/>
    </source>
</evidence>
<dbReference type="EMBL" id="OU896712">
    <property type="protein sequence ID" value="CAH1173924.1"/>
    <property type="molecule type" value="Genomic_DNA"/>
</dbReference>
<keyword evidence="5" id="KW-0406">Ion transport</keyword>
<comment type="function">
    <text evidence="7">Binds and deliver cytosolic copper to the copper ATPase proteins. May be important in cellular antioxidant defense.</text>
</comment>
<dbReference type="GO" id="GO:0005829">
    <property type="term" value="C:cytosol"/>
    <property type="evidence" value="ECO:0007669"/>
    <property type="project" value="TreeGrafter"/>
</dbReference>
<keyword evidence="14" id="KW-1185">Reference proteome</keyword>
<dbReference type="SUPFAM" id="SSF55008">
    <property type="entry name" value="HMA, heavy metal-associated domain"/>
    <property type="match status" value="1"/>
</dbReference>
<reference evidence="13" key="2">
    <citation type="submission" date="2022-10" db="EMBL/GenBank/DDBJ databases">
        <authorList>
            <consortium name="ENA_rothamsted_submissions"/>
            <consortium name="culmorum"/>
            <person name="King R."/>
        </authorList>
    </citation>
    <scope>NUCLEOTIDE SEQUENCE</scope>
</reference>
<dbReference type="Gene3D" id="3.30.70.100">
    <property type="match status" value="1"/>
</dbReference>
<dbReference type="CDD" id="cd00371">
    <property type="entry name" value="HMA"/>
    <property type="match status" value="1"/>
</dbReference>
<dbReference type="GO" id="GO:0016531">
    <property type="term" value="F:copper chaperone activity"/>
    <property type="evidence" value="ECO:0007669"/>
    <property type="project" value="TreeGrafter"/>
</dbReference>
<dbReference type="Pfam" id="PF00403">
    <property type="entry name" value="HMA"/>
    <property type="match status" value="1"/>
</dbReference>
<dbReference type="PANTHER" id="PTHR46365:SF1">
    <property type="entry name" value="COPPER TRANSPORT PROTEIN ATOX1"/>
    <property type="match status" value="1"/>
</dbReference>
<evidence type="ECO:0000313" key="13">
    <source>
        <dbReference type="EMBL" id="CAH1173924.1"/>
    </source>
</evidence>
<protein>
    <recommendedName>
        <fullName evidence="9">Copper transport protein ATOX1</fullName>
    </recommendedName>
    <alternativeName>
        <fullName evidence="10">Metal transport protein ATX1</fullName>
    </alternativeName>
</protein>
<keyword evidence="6" id="KW-0143">Chaperone</keyword>
<comment type="similarity">
    <text evidence="8">Belongs to the ATX1 family.</text>
</comment>
<evidence type="ECO:0000256" key="7">
    <source>
        <dbReference type="ARBA" id="ARBA00037651"/>
    </source>
</evidence>
<evidence type="ECO:0000256" key="11">
    <source>
        <dbReference type="ARBA" id="ARBA00046351"/>
    </source>
</evidence>
<evidence type="ECO:0000256" key="9">
    <source>
        <dbReference type="ARBA" id="ARBA00040962"/>
    </source>
</evidence>
<dbReference type="InterPro" id="IPR051881">
    <property type="entry name" value="Copper_transport_ATOX1-like"/>
</dbReference>
<dbReference type="FunFam" id="3.30.70.100:FF:000008">
    <property type="entry name" value="Copper transport protein ATOX1"/>
    <property type="match status" value="1"/>
</dbReference>
<evidence type="ECO:0000256" key="8">
    <source>
        <dbReference type="ARBA" id="ARBA00038171"/>
    </source>
</evidence>
<evidence type="ECO:0000313" key="14">
    <source>
        <dbReference type="Proteomes" id="UP001153737"/>
    </source>
</evidence>
<dbReference type="OrthoDB" id="689350at2759"/>
<keyword evidence="2" id="KW-0479">Metal-binding</keyword>
<keyword evidence="4" id="KW-0186">Copper</keyword>
<evidence type="ECO:0000256" key="10">
    <source>
        <dbReference type="ARBA" id="ARBA00043201"/>
    </source>
</evidence>
<feature type="domain" description="HMA" evidence="12">
    <location>
        <begin position="4"/>
        <end position="69"/>
    </location>
</feature>
<evidence type="ECO:0000256" key="6">
    <source>
        <dbReference type="ARBA" id="ARBA00023186"/>
    </source>
</evidence>
<dbReference type="GO" id="GO:0006825">
    <property type="term" value="P:copper ion transport"/>
    <property type="evidence" value="ECO:0007669"/>
    <property type="project" value="UniProtKB-KW"/>
</dbReference>
<proteinExistence type="inferred from homology"/>
<dbReference type="PROSITE" id="PS50846">
    <property type="entry name" value="HMA_2"/>
    <property type="match status" value="1"/>
</dbReference>
<evidence type="ECO:0000256" key="1">
    <source>
        <dbReference type="ARBA" id="ARBA00022448"/>
    </source>
</evidence>
<evidence type="ECO:0000256" key="3">
    <source>
        <dbReference type="ARBA" id="ARBA00022796"/>
    </source>
</evidence>